<accession>A0A0F5HQL3</accession>
<dbReference type="InterPro" id="IPR029069">
    <property type="entry name" value="HotDog_dom_sf"/>
</dbReference>
<dbReference type="Gene3D" id="3.10.129.10">
    <property type="entry name" value="Hotdog Thioesterase"/>
    <property type="match status" value="1"/>
</dbReference>
<dbReference type="STRING" id="1221996.QY95_01619"/>
<evidence type="ECO:0000313" key="2">
    <source>
        <dbReference type="Proteomes" id="UP000031563"/>
    </source>
</evidence>
<accession>A0A0F5ICQ8</accession>
<dbReference type="PANTHER" id="PTHR31793:SF24">
    <property type="entry name" value="LONG-CHAIN ACYL-COA THIOESTERASE FADM"/>
    <property type="match status" value="1"/>
</dbReference>
<evidence type="ECO:0000313" key="1">
    <source>
        <dbReference type="EMBL" id="KKB43374.1"/>
    </source>
</evidence>
<dbReference type="GO" id="GO:0047617">
    <property type="term" value="F:fatty acyl-CoA hydrolase activity"/>
    <property type="evidence" value="ECO:0007669"/>
    <property type="project" value="TreeGrafter"/>
</dbReference>
<dbReference type="SUPFAM" id="SSF54637">
    <property type="entry name" value="Thioesterase/thiol ester dehydrase-isomerase"/>
    <property type="match status" value="1"/>
</dbReference>
<dbReference type="OrthoDB" id="9799036at2"/>
<sequence length="155" mass="17810">MKKYSYVHNFEEWEQEFTFFHPVKVRFSETDMFGHLNNTVPFVYFEEARMEFFKSIGLDREWLDKKNEAIPVVADLQCDFLQQVFFDEKLAIGVKVDKLGTSSCDLHYKGVAEDGRVCFIGRGSLVQISSKTGKALPLAGDVKGRLEQAKKSLQN</sequence>
<gene>
    <name evidence="1" type="ORF">QY95_01619</name>
</gene>
<dbReference type="Pfam" id="PF13279">
    <property type="entry name" value="4HBT_2"/>
    <property type="match status" value="1"/>
</dbReference>
<dbReference type="Proteomes" id="UP000031563">
    <property type="component" value="Unassembled WGS sequence"/>
</dbReference>
<reference evidence="1" key="1">
    <citation type="submission" date="2015-02" db="EMBL/GenBank/DDBJ databases">
        <title>Genome Assembly of Bacillaceae bacterium MTCC 8252.</title>
        <authorList>
            <person name="Verma A."/>
            <person name="Khatri I."/>
            <person name="Mual P."/>
            <person name="Subramanian S."/>
            <person name="Krishnamurthi S."/>
        </authorList>
    </citation>
    <scope>NUCLEOTIDE SEQUENCE [LARGE SCALE GENOMIC DNA]</scope>
    <source>
        <strain evidence="1">MTCC 8252</strain>
    </source>
</reference>
<dbReference type="InterPro" id="IPR050563">
    <property type="entry name" value="4-hydroxybenzoyl-CoA_TE"/>
</dbReference>
<dbReference type="CDD" id="cd00586">
    <property type="entry name" value="4HBT"/>
    <property type="match status" value="1"/>
</dbReference>
<protein>
    <submittedName>
        <fullName evidence="1">4-hydroxybenzoyl-CoA thioesterase family active site</fullName>
    </submittedName>
</protein>
<name>A0A0F5HQL3_BACTR</name>
<dbReference type="AlphaFoldDB" id="A0A0F5HQL3"/>
<dbReference type="RefSeq" id="WP_039237020.1">
    <property type="nucleotide sequence ID" value="NZ_JWIQ02000017.1"/>
</dbReference>
<dbReference type="PANTHER" id="PTHR31793">
    <property type="entry name" value="4-HYDROXYBENZOYL-COA THIOESTERASE FAMILY MEMBER"/>
    <property type="match status" value="1"/>
</dbReference>
<comment type="caution">
    <text evidence="1">The sequence shown here is derived from an EMBL/GenBank/DDBJ whole genome shotgun (WGS) entry which is preliminary data.</text>
</comment>
<organism evidence="1 2">
    <name type="scientific">Bacillus thermotolerans</name>
    <name type="common">Quasibacillus thermotolerans</name>
    <dbReference type="NCBI Taxonomy" id="1221996"/>
    <lineage>
        <taxon>Bacteria</taxon>
        <taxon>Bacillati</taxon>
        <taxon>Bacillota</taxon>
        <taxon>Bacilli</taxon>
        <taxon>Bacillales</taxon>
        <taxon>Bacillaceae</taxon>
        <taxon>Bacillus</taxon>
    </lineage>
</organism>
<keyword evidence="2" id="KW-1185">Reference proteome</keyword>
<dbReference type="EMBL" id="JWIR02000003">
    <property type="protein sequence ID" value="KKB43374.1"/>
    <property type="molecule type" value="Genomic_DNA"/>
</dbReference>
<proteinExistence type="predicted"/>